<evidence type="ECO:0000313" key="1">
    <source>
        <dbReference type="EMBL" id="PIC46498.1"/>
    </source>
</evidence>
<dbReference type="Proteomes" id="UP000230233">
    <property type="component" value="Chromosome II"/>
</dbReference>
<proteinExistence type="predicted"/>
<dbReference type="EMBL" id="PDUG01000001">
    <property type="protein sequence ID" value="PIC50664.1"/>
    <property type="molecule type" value="Genomic_DNA"/>
</dbReference>
<reference evidence="3" key="1">
    <citation type="submission" date="2017-10" db="EMBL/GenBank/DDBJ databases">
        <title>Rapid genome shrinkage in a self-fertile nematode reveals novel sperm competition proteins.</title>
        <authorList>
            <person name="Yin D."/>
            <person name="Schwarz E.M."/>
            <person name="Thomas C.G."/>
            <person name="Felde R.L."/>
            <person name="Korf I.F."/>
            <person name="Cutter A.D."/>
            <person name="Schartner C.M."/>
            <person name="Ralston E.J."/>
            <person name="Meyer B.J."/>
            <person name="Haag E.S."/>
        </authorList>
    </citation>
    <scope>NUCLEOTIDE SEQUENCE [LARGE SCALE GENOMIC DNA]</scope>
    <source>
        <strain evidence="3">JU1422</strain>
    </source>
</reference>
<dbReference type="EMBL" id="PDUG01000002">
    <property type="protein sequence ID" value="PIC46498.1"/>
    <property type="molecule type" value="Genomic_DNA"/>
</dbReference>
<dbReference type="Proteomes" id="UP000230233">
    <property type="component" value="Chromosome I"/>
</dbReference>
<accession>A0A2G5V3Z5</accession>
<keyword evidence="3" id="KW-1185">Reference proteome</keyword>
<organism evidence="1 3">
    <name type="scientific">Caenorhabditis nigoni</name>
    <dbReference type="NCBI Taxonomy" id="1611254"/>
    <lineage>
        <taxon>Eukaryota</taxon>
        <taxon>Metazoa</taxon>
        <taxon>Ecdysozoa</taxon>
        <taxon>Nematoda</taxon>
        <taxon>Chromadorea</taxon>
        <taxon>Rhabditida</taxon>
        <taxon>Rhabditina</taxon>
        <taxon>Rhabditomorpha</taxon>
        <taxon>Rhabditoidea</taxon>
        <taxon>Rhabditidae</taxon>
        <taxon>Peloderinae</taxon>
        <taxon>Caenorhabditis</taxon>
    </lineage>
</organism>
<comment type="caution">
    <text evidence="1">The sequence shown here is derived from an EMBL/GenBank/DDBJ whole genome shotgun (WGS) entry which is preliminary data.</text>
</comment>
<evidence type="ECO:0000313" key="3">
    <source>
        <dbReference type="Proteomes" id="UP000230233"/>
    </source>
</evidence>
<name>A0A2G5V3Z5_9PELO</name>
<reference evidence="1" key="2">
    <citation type="journal article" date="2018" name="Science">
        <title>Rapid genome shrinkage in a self-fertile nematode reveals sperm competition proteins.</title>
        <authorList>
            <person name="Yin D."/>
            <person name="Schwarz E.M."/>
            <person name="Thomas C.G."/>
            <person name="Felde R.L."/>
            <person name="Korf I.F."/>
            <person name="Cutter A.D."/>
            <person name="Schartner C.M."/>
            <person name="Ralston E.J."/>
            <person name="Meyer B.J."/>
            <person name="Haag E.S."/>
        </authorList>
    </citation>
    <scope>NUCLEOTIDE SEQUENCE</scope>
    <source>
        <strain evidence="1">JU1422</strain>
    </source>
</reference>
<protein>
    <submittedName>
        <fullName evidence="1">Uncharacterized protein</fullName>
    </submittedName>
</protein>
<gene>
    <name evidence="1" type="primary">Cnig_chr_II.g6172</name>
    <name evidence="2" type="synonym">Cnig_chr_I.g1482</name>
    <name evidence="2" type="ORF">B9Z55_001482</name>
    <name evidence="1" type="ORF">B9Z55_006172</name>
</gene>
<sequence>MTVITLDLERFRRSKSRTEALLPGLDKPAKQTCHFTCGPAGQIYFNPTKEAKEFISKGTQGNSCLLQRASLNNYGFMQRNIEARHQSIVEKKEF</sequence>
<evidence type="ECO:0000313" key="2">
    <source>
        <dbReference type="EMBL" id="PIC50664.1"/>
    </source>
</evidence>
<dbReference type="AlphaFoldDB" id="A0A2G5V3Z5"/>